<keyword evidence="2" id="KW-1185">Reference proteome</keyword>
<sequence>MAAPPNNTIPAYFKPEPPTVSSGHTLTATLPSGYQTQLPSTSYTSMSIGELAGGIKFVTVTGRILALREQVLNGRISSDIRLILHMTIGDETGVLIVILNYRDKPDPVRLGLLATVCAREIWSVPTIETPASTVYTSIFPGQSGETLIRILNDKDPTNNARCRIPHYYRRGRSLSGLTTLEDFLHGSPPQQPKVLVVVWTLAYKDTLTTPRGQIYRVELDVLDTSLRATLILTDVNALSVPNWTAARTILLLSVPETPLGVQGPFRIGKDTLMHVDPDIEEAKVLKEYASEQMGKQIVKGGKFLAYRKMIPRHKQGTYANPSEADYQMTVFDVKNPLWDDEHVLFTLADLDDSFVPHLPL</sequence>
<dbReference type="AlphaFoldDB" id="A0AA43QYS8"/>
<reference evidence="1" key="1">
    <citation type="journal article" date="2023" name="Genome Biol. Evol.">
        <title>First Whole Genome Sequence and Flow Cytometry Genome Size Data for the Lichen-Forming Fungus Ramalina farinacea (Ascomycota).</title>
        <authorList>
            <person name="Llewellyn T."/>
            <person name="Mian S."/>
            <person name="Hill R."/>
            <person name="Leitch I.J."/>
            <person name="Gaya E."/>
        </authorList>
    </citation>
    <scope>NUCLEOTIDE SEQUENCE</scope>
    <source>
        <strain evidence="1">LIQ254RAFAR</strain>
    </source>
</reference>
<protein>
    <submittedName>
        <fullName evidence="1">Uncharacterized protein</fullName>
    </submittedName>
</protein>
<dbReference type="Proteomes" id="UP001161017">
    <property type="component" value="Unassembled WGS sequence"/>
</dbReference>
<accession>A0AA43QYS8</accession>
<evidence type="ECO:0000313" key="2">
    <source>
        <dbReference type="Proteomes" id="UP001161017"/>
    </source>
</evidence>
<evidence type="ECO:0000313" key="1">
    <source>
        <dbReference type="EMBL" id="MDI1493388.1"/>
    </source>
</evidence>
<proteinExistence type="predicted"/>
<comment type="caution">
    <text evidence="1">The sequence shown here is derived from an EMBL/GenBank/DDBJ whole genome shotgun (WGS) entry which is preliminary data.</text>
</comment>
<dbReference type="EMBL" id="JAPUFD010000026">
    <property type="protein sequence ID" value="MDI1493388.1"/>
    <property type="molecule type" value="Genomic_DNA"/>
</dbReference>
<gene>
    <name evidence="1" type="ORF">OHK93_005177</name>
</gene>
<organism evidence="1 2">
    <name type="scientific">Ramalina farinacea</name>
    <dbReference type="NCBI Taxonomy" id="258253"/>
    <lineage>
        <taxon>Eukaryota</taxon>
        <taxon>Fungi</taxon>
        <taxon>Dikarya</taxon>
        <taxon>Ascomycota</taxon>
        <taxon>Pezizomycotina</taxon>
        <taxon>Lecanoromycetes</taxon>
        <taxon>OSLEUM clade</taxon>
        <taxon>Lecanoromycetidae</taxon>
        <taxon>Lecanorales</taxon>
        <taxon>Lecanorineae</taxon>
        <taxon>Ramalinaceae</taxon>
        <taxon>Ramalina</taxon>
    </lineage>
</organism>
<name>A0AA43QYS8_9LECA</name>